<evidence type="ECO:0000313" key="3">
    <source>
        <dbReference type="Proteomes" id="UP000342300"/>
    </source>
</evidence>
<accession>A0A6A7RXA4</accession>
<sequence length="52" mass="5289">IVAAFTDSYNNLVRAVKNYQAQEVKGGLGTGGNLGVQGGEGAPAAKKKSKKP</sequence>
<proteinExistence type="predicted"/>
<evidence type="ECO:0000313" key="2">
    <source>
        <dbReference type="EMBL" id="MQM32197.1"/>
    </source>
</evidence>
<evidence type="ECO:0000256" key="1">
    <source>
        <dbReference type="SAM" id="MobiDB-lite"/>
    </source>
</evidence>
<organism evidence="2 3">
    <name type="scientific">Candidatus Accumulibacter phosphatis</name>
    <dbReference type="NCBI Taxonomy" id="327160"/>
    <lineage>
        <taxon>Bacteria</taxon>
        <taxon>Pseudomonadati</taxon>
        <taxon>Pseudomonadota</taxon>
        <taxon>Betaproteobacteria</taxon>
        <taxon>Candidatus Accumulibacter</taxon>
    </lineage>
</organism>
<feature type="compositionally biased region" description="Gly residues" evidence="1">
    <location>
        <begin position="28"/>
        <end position="41"/>
    </location>
</feature>
<dbReference type="Proteomes" id="UP000342300">
    <property type="component" value="Unassembled WGS sequence"/>
</dbReference>
<protein>
    <submittedName>
        <fullName evidence="2">Peptidoglycan-binding protein</fullName>
    </submittedName>
</protein>
<dbReference type="AlphaFoldDB" id="A0A6A7RXA4"/>
<feature type="region of interest" description="Disordered" evidence="1">
    <location>
        <begin position="28"/>
        <end position="52"/>
    </location>
</feature>
<comment type="caution">
    <text evidence="2">The sequence shown here is derived from an EMBL/GenBank/DDBJ whole genome shotgun (WGS) entry which is preliminary data.</text>
</comment>
<gene>
    <name evidence="2" type="ORF">CRU78_17490</name>
</gene>
<feature type="non-terminal residue" evidence="2">
    <location>
        <position position="1"/>
    </location>
</feature>
<dbReference type="EMBL" id="PDHS01000462">
    <property type="protein sequence ID" value="MQM32197.1"/>
    <property type="molecule type" value="Genomic_DNA"/>
</dbReference>
<name>A0A6A7RXA4_9PROT</name>
<reference evidence="2 3" key="1">
    <citation type="submission" date="2017-09" db="EMBL/GenBank/DDBJ databases">
        <title>Metagenomic Analysis Reveals Denitrifying Candidatus Accumulibacter and Flanking Population as a Source of N2O.</title>
        <authorList>
            <person name="Gao H."/>
            <person name="Mao Y."/>
            <person name="Zhao X."/>
            <person name="Liu W.-T."/>
            <person name="Zhang T."/>
            <person name="Wells G."/>
        </authorList>
    </citation>
    <scope>NUCLEOTIDE SEQUENCE [LARGE SCALE GENOMIC DNA]</scope>
    <source>
        <strain evidence="2">CANDO_2_IC</strain>
    </source>
</reference>